<dbReference type="EMBL" id="CM037627">
    <property type="protein sequence ID" value="KAH7989460.1"/>
    <property type="molecule type" value="Genomic_DNA"/>
</dbReference>
<evidence type="ECO:0000313" key="1">
    <source>
        <dbReference type="EMBL" id="KAH7989460.1"/>
    </source>
</evidence>
<protein>
    <submittedName>
        <fullName evidence="1">Uncharacterized protein</fullName>
    </submittedName>
</protein>
<organism evidence="1 2">
    <name type="scientific">Sphaerodactylus townsendi</name>
    <dbReference type="NCBI Taxonomy" id="933632"/>
    <lineage>
        <taxon>Eukaryota</taxon>
        <taxon>Metazoa</taxon>
        <taxon>Chordata</taxon>
        <taxon>Craniata</taxon>
        <taxon>Vertebrata</taxon>
        <taxon>Euteleostomi</taxon>
        <taxon>Lepidosauria</taxon>
        <taxon>Squamata</taxon>
        <taxon>Bifurcata</taxon>
        <taxon>Gekkota</taxon>
        <taxon>Sphaerodactylidae</taxon>
        <taxon>Sphaerodactylus</taxon>
    </lineage>
</organism>
<gene>
    <name evidence="1" type="ORF">K3G42_010149</name>
</gene>
<dbReference type="Proteomes" id="UP000827872">
    <property type="component" value="Linkage Group LG14"/>
</dbReference>
<proteinExistence type="predicted"/>
<accession>A0ACB8EAM5</accession>
<sequence>MRTSMEGLNSGVLVSLQVLLIAEAVLLHGTLLQKTKTCWCRGQLINVFSARPPPSSSRSFSACKGVACPGSSPSKEQARTSKRNVDKPLPI</sequence>
<evidence type="ECO:0000313" key="2">
    <source>
        <dbReference type="Proteomes" id="UP000827872"/>
    </source>
</evidence>
<name>A0ACB8EAM5_9SAUR</name>
<reference evidence="1" key="1">
    <citation type="submission" date="2021-08" db="EMBL/GenBank/DDBJ databases">
        <title>The first chromosome-level gecko genome reveals the dynamic sex chromosomes of Neotropical dwarf geckos (Sphaerodactylidae: Sphaerodactylus).</title>
        <authorList>
            <person name="Pinto B.J."/>
            <person name="Keating S.E."/>
            <person name="Gamble T."/>
        </authorList>
    </citation>
    <scope>NUCLEOTIDE SEQUENCE</scope>
    <source>
        <strain evidence="1">TG3544</strain>
    </source>
</reference>
<keyword evidence="2" id="KW-1185">Reference proteome</keyword>
<comment type="caution">
    <text evidence="1">The sequence shown here is derived from an EMBL/GenBank/DDBJ whole genome shotgun (WGS) entry which is preliminary data.</text>
</comment>